<name>A0A0R2A7R3_9LACO</name>
<feature type="transmembrane region" description="Helical" evidence="9">
    <location>
        <begin position="237"/>
        <end position="265"/>
    </location>
</feature>
<dbReference type="Gene3D" id="3.40.50.300">
    <property type="entry name" value="P-loop containing nucleotide triphosphate hydrolases"/>
    <property type="match status" value="1"/>
</dbReference>
<dbReference type="Gene3D" id="1.20.1560.10">
    <property type="entry name" value="ABC transporter type 1, transmembrane domain"/>
    <property type="match status" value="1"/>
</dbReference>
<dbReference type="GO" id="GO:0016887">
    <property type="term" value="F:ATP hydrolysis activity"/>
    <property type="evidence" value="ECO:0007669"/>
    <property type="project" value="InterPro"/>
</dbReference>
<dbReference type="InterPro" id="IPR027417">
    <property type="entry name" value="P-loop_NTPase"/>
</dbReference>
<feature type="domain" description="ABC transporter" evidence="10">
    <location>
        <begin position="337"/>
        <end position="572"/>
    </location>
</feature>
<dbReference type="GO" id="GO:0005524">
    <property type="term" value="F:ATP binding"/>
    <property type="evidence" value="ECO:0007669"/>
    <property type="project" value="UniProtKB-KW"/>
</dbReference>
<dbReference type="SMART" id="SM00382">
    <property type="entry name" value="AAA"/>
    <property type="match status" value="1"/>
</dbReference>
<dbReference type="CDD" id="cd18548">
    <property type="entry name" value="ABC_6TM_Tm287_like"/>
    <property type="match status" value="1"/>
</dbReference>
<dbReference type="STRING" id="1423813.FC26_GL001430"/>
<dbReference type="OrthoDB" id="9770415at2"/>
<keyword evidence="13" id="KW-1185">Reference proteome</keyword>
<dbReference type="PROSITE" id="PS50929">
    <property type="entry name" value="ABC_TM1F"/>
    <property type="match status" value="1"/>
</dbReference>
<keyword evidence="5" id="KW-0547">Nucleotide-binding</keyword>
<dbReference type="Proteomes" id="UP000051733">
    <property type="component" value="Unassembled WGS sequence"/>
</dbReference>
<dbReference type="InterPro" id="IPR011527">
    <property type="entry name" value="ABC1_TM_dom"/>
</dbReference>
<dbReference type="Pfam" id="PF00005">
    <property type="entry name" value="ABC_tran"/>
    <property type="match status" value="1"/>
</dbReference>
<dbReference type="InterPro" id="IPR036640">
    <property type="entry name" value="ABC1_TM_sf"/>
</dbReference>
<dbReference type="PATRIC" id="fig|1423813.3.peg.1456"/>
<organism evidence="12 13">
    <name type="scientific">Paucilactobacillus vaccinostercus DSM 20634</name>
    <dbReference type="NCBI Taxonomy" id="1423813"/>
    <lineage>
        <taxon>Bacteria</taxon>
        <taxon>Bacillati</taxon>
        <taxon>Bacillota</taxon>
        <taxon>Bacilli</taxon>
        <taxon>Lactobacillales</taxon>
        <taxon>Lactobacillaceae</taxon>
        <taxon>Paucilactobacillus</taxon>
    </lineage>
</organism>
<feature type="transmembrane region" description="Helical" evidence="9">
    <location>
        <begin position="159"/>
        <end position="181"/>
    </location>
</feature>
<feature type="transmembrane region" description="Helical" evidence="9">
    <location>
        <begin position="58"/>
        <end position="78"/>
    </location>
</feature>
<dbReference type="EMBL" id="AYYY01000002">
    <property type="protein sequence ID" value="KRM62725.1"/>
    <property type="molecule type" value="Genomic_DNA"/>
</dbReference>
<dbReference type="FunFam" id="3.40.50.300:FF:000221">
    <property type="entry name" value="Multidrug ABC transporter ATP-binding protein"/>
    <property type="match status" value="1"/>
</dbReference>
<protein>
    <submittedName>
        <fullName evidence="12">ABC transporter ATP binding protein permease</fullName>
    </submittedName>
</protein>
<keyword evidence="2" id="KW-0813">Transport</keyword>
<evidence type="ECO:0000256" key="3">
    <source>
        <dbReference type="ARBA" id="ARBA00022475"/>
    </source>
</evidence>
<dbReference type="PANTHER" id="PTHR43394:SF1">
    <property type="entry name" value="ATP-BINDING CASSETTE SUB-FAMILY B MEMBER 10, MITOCHONDRIAL"/>
    <property type="match status" value="1"/>
</dbReference>
<dbReference type="PANTHER" id="PTHR43394">
    <property type="entry name" value="ATP-DEPENDENT PERMEASE MDL1, MITOCHONDRIAL"/>
    <property type="match status" value="1"/>
</dbReference>
<feature type="domain" description="ABC transmembrane type-1" evidence="11">
    <location>
        <begin position="15"/>
        <end position="305"/>
    </location>
</feature>
<dbReference type="InterPro" id="IPR003593">
    <property type="entry name" value="AAA+_ATPase"/>
</dbReference>
<evidence type="ECO:0000259" key="11">
    <source>
        <dbReference type="PROSITE" id="PS50929"/>
    </source>
</evidence>
<evidence type="ECO:0000256" key="6">
    <source>
        <dbReference type="ARBA" id="ARBA00022840"/>
    </source>
</evidence>
<dbReference type="GO" id="GO:0005886">
    <property type="term" value="C:plasma membrane"/>
    <property type="evidence" value="ECO:0007669"/>
    <property type="project" value="UniProtKB-SubCell"/>
</dbReference>
<comment type="subcellular location">
    <subcellularLocation>
        <location evidence="1">Cell membrane</location>
        <topology evidence="1">Multi-pass membrane protein</topology>
    </subcellularLocation>
</comment>
<dbReference type="InterPro" id="IPR003439">
    <property type="entry name" value="ABC_transporter-like_ATP-bd"/>
</dbReference>
<evidence type="ECO:0000313" key="12">
    <source>
        <dbReference type="EMBL" id="KRM62725.1"/>
    </source>
</evidence>
<feature type="transmembrane region" description="Helical" evidence="9">
    <location>
        <begin position="128"/>
        <end position="153"/>
    </location>
</feature>
<dbReference type="RefSeq" id="WP_057777103.1">
    <property type="nucleotide sequence ID" value="NZ_AYYY01000002.1"/>
</dbReference>
<gene>
    <name evidence="12" type="ORF">FC26_GL001430</name>
</gene>
<dbReference type="Pfam" id="PF00664">
    <property type="entry name" value="ABC_membrane"/>
    <property type="match status" value="1"/>
</dbReference>
<dbReference type="PROSITE" id="PS50893">
    <property type="entry name" value="ABC_TRANSPORTER_2"/>
    <property type="match status" value="1"/>
</dbReference>
<proteinExistence type="predicted"/>
<dbReference type="SUPFAM" id="SSF90123">
    <property type="entry name" value="ABC transporter transmembrane region"/>
    <property type="match status" value="1"/>
</dbReference>
<keyword evidence="4 9" id="KW-0812">Transmembrane</keyword>
<evidence type="ECO:0000256" key="9">
    <source>
        <dbReference type="SAM" id="Phobius"/>
    </source>
</evidence>
<comment type="caution">
    <text evidence="12">The sequence shown here is derived from an EMBL/GenBank/DDBJ whole genome shotgun (WGS) entry which is preliminary data.</text>
</comment>
<evidence type="ECO:0000256" key="7">
    <source>
        <dbReference type="ARBA" id="ARBA00022989"/>
    </source>
</evidence>
<evidence type="ECO:0000313" key="13">
    <source>
        <dbReference type="Proteomes" id="UP000051733"/>
    </source>
</evidence>
<sequence length="578" mass="63694">MVLKAIGKYKLLVTAALLTMLLQVGAALWQPSYMKKILSVMANMSLSTNGKVDKISDYGVALIGIAIIGLVGSILNTVTAAKISQAVSADLREMTFRKIQTFSYEDIEKYKSENLVVRMTNDINQIQMLLMMIFQVLIRVPLLFVGAFILSIITMPRLWWIIVVMVILIMLVTGFSMKLMGPHFMAFQKLMDRINGIAKDNLRGARVVKSFVQEKSQAAKFNKESDELMGHNLAVGYAFSTMIPAFTIISQLAIFVAILLVSTFITKSASYAQDQLGGIMSFIQYMMQIMFAIIMGGMMSMFASRGLVSMGRIREINDTQVSMTFDDVADETLDGSVEFDHVSFSYPNDDAPTLKDISFKIKPGQMVGVVGATGAGKSTLAQLIPRLFDPTDGTVKVGDKDLKHVSKGTLKKTVSIVLQKAILFSGTIAGNLKQGKPDATEEEMNRAAKIAQAAEFIDRLPDRYDAEVEERGNNFSGGQKQRMSITRGVIKQPKILILDDSTSALDARSEKLVQDAFNRELNDTTTIIIAQKISSVVHADTILVLDEGHLVAQGNHKELVATSDVYRQIYDTQKAKEA</sequence>
<keyword evidence="3" id="KW-1003">Cell membrane</keyword>
<evidence type="ECO:0000256" key="8">
    <source>
        <dbReference type="ARBA" id="ARBA00023136"/>
    </source>
</evidence>
<dbReference type="AlphaFoldDB" id="A0A0R2A7R3"/>
<evidence type="ECO:0000256" key="4">
    <source>
        <dbReference type="ARBA" id="ARBA00022692"/>
    </source>
</evidence>
<evidence type="ECO:0000259" key="10">
    <source>
        <dbReference type="PROSITE" id="PS50893"/>
    </source>
</evidence>
<evidence type="ECO:0000256" key="1">
    <source>
        <dbReference type="ARBA" id="ARBA00004651"/>
    </source>
</evidence>
<dbReference type="InterPro" id="IPR039421">
    <property type="entry name" value="Type_1_exporter"/>
</dbReference>
<keyword evidence="7 9" id="KW-1133">Transmembrane helix</keyword>
<evidence type="ECO:0000256" key="2">
    <source>
        <dbReference type="ARBA" id="ARBA00022448"/>
    </source>
</evidence>
<keyword evidence="8 9" id="KW-0472">Membrane</keyword>
<feature type="transmembrane region" description="Helical" evidence="9">
    <location>
        <begin position="285"/>
        <end position="304"/>
    </location>
</feature>
<keyword evidence="6" id="KW-0067">ATP-binding</keyword>
<dbReference type="SUPFAM" id="SSF52540">
    <property type="entry name" value="P-loop containing nucleoside triphosphate hydrolases"/>
    <property type="match status" value="1"/>
</dbReference>
<reference evidence="12 13" key="1">
    <citation type="journal article" date="2015" name="Genome Announc.">
        <title>Expanding the biotechnology potential of lactobacilli through comparative genomics of 213 strains and associated genera.</title>
        <authorList>
            <person name="Sun Z."/>
            <person name="Harris H.M."/>
            <person name="McCann A."/>
            <person name="Guo C."/>
            <person name="Argimon S."/>
            <person name="Zhang W."/>
            <person name="Yang X."/>
            <person name="Jeffery I.B."/>
            <person name="Cooney J.C."/>
            <person name="Kagawa T.F."/>
            <person name="Liu W."/>
            <person name="Song Y."/>
            <person name="Salvetti E."/>
            <person name="Wrobel A."/>
            <person name="Rasinkangas P."/>
            <person name="Parkhill J."/>
            <person name="Rea M.C."/>
            <person name="O'Sullivan O."/>
            <person name="Ritari J."/>
            <person name="Douillard F.P."/>
            <person name="Paul Ross R."/>
            <person name="Yang R."/>
            <person name="Briner A.E."/>
            <person name="Felis G.E."/>
            <person name="de Vos W.M."/>
            <person name="Barrangou R."/>
            <person name="Klaenhammer T.R."/>
            <person name="Caufield P.W."/>
            <person name="Cui Y."/>
            <person name="Zhang H."/>
            <person name="O'Toole P.W."/>
        </authorList>
    </citation>
    <scope>NUCLEOTIDE SEQUENCE [LARGE SCALE GENOMIC DNA]</scope>
    <source>
        <strain evidence="12 13">DSM 20634</strain>
    </source>
</reference>
<accession>A0A0R2A7R3</accession>
<dbReference type="GO" id="GO:0015421">
    <property type="term" value="F:ABC-type oligopeptide transporter activity"/>
    <property type="evidence" value="ECO:0007669"/>
    <property type="project" value="TreeGrafter"/>
</dbReference>
<evidence type="ECO:0000256" key="5">
    <source>
        <dbReference type="ARBA" id="ARBA00022741"/>
    </source>
</evidence>